<keyword evidence="3" id="KW-0058">Aromatic hydrocarbons catabolism</keyword>
<keyword evidence="7" id="KW-1185">Reference proteome</keyword>
<evidence type="ECO:0000256" key="1">
    <source>
        <dbReference type="ARBA" id="ARBA00005211"/>
    </source>
</evidence>
<evidence type="ECO:0000313" key="7">
    <source>
        <dbReference type="Proteomes" id="UP001501787"/>
    </source>
</evidence>
<dbReference type="PANTHER" id="PTHR41534">
    <property type="entry name" value="BLR3401 PROTEIN"/>
    <property type="match status" value="1"/>
</dbReference>
<dbReference type="InterPro" id="IPR032710">
    <property type="entry name" value="NTF2-like_dom_sf"/>
</dbReference>
<proteinExistence type="inferred from homology"/>
<comment type="pathway">
    <text evidence="1">Aromatic compound metabolism.</text>
</comment>
<evidence type="ECO:0000256" key="4">
    <source>
        <dbReference type="ARBA" id="ARBA00022964"/>
    </source>
</evidence>
<comment type="caution">
    <text evidence="6">The sequence shown here is derived from an EMBL/GenBank/DDBJ whole genome shotgun (WGS) entry which is preliminary data.</text>
</comment>
<evidence type="ECO:0000256" key="5">
    <source>
        <dbReference type="ARBA" id="ARBA00023002"/>
    </source>
</evidence>
<dbReference type="SUPFAM" id="SSF54427">
    <property type="entry name" value="NTF2-like"/>
    <property type="match status" value="1"/>
</dbReference>
<evidence type="ECO:0000256" key="3">
    <source>
        <dbReference type="ARBA" id="ARBA00022797"/>
    </source>
</evidence>
<dbReference type="Pfam" id="PF00866">
    <property type="entry name" value="Ring_hydroxyl_B"/>
    <property type="match status" value="1"/>
</dbReference>
<dbReference type="GO" id="GO:0051213">
    <property type="term" value="F:dioxygenase activity"/>
    <property type="evidence" value="ECO:0007669"/>
    <property type="project" value="UniProtKB-KW"/>
</dbReference>
<dbReference type="Proteomes" id="UP001501787">
    <property type="component" value="Unassembled WGS sequence"/>
</dbReference>
<dbReference type="PANTHER" id="PTHR41534:SF2">
    <property type="entry name" value="3-PHENYLPROPIONATE_CINNAMIC ACID DIOXYGENASE SUBUNIT BETA"/>
    <property type="match status" value="1"/>
</dbReference>
<dbReference type="Gene3D" id="3.10.450.50">
    <property type="match status" value="1"/>
</dbReference>
<dbReference type="RefSeq" id="WP_201503476.1">
    <property type="nucleotide sequence ID" value="NZ_BAAAFR010000001.1"/>
</dbReference>
<organism evidence="6 7">
    <name type="scientific">Psychrobacter aestuarii</name>
    <dbReference type="NCBI Taxonomy" id="556327"/>
    <lineage>
        <taxon>Bacteria</taxon>
        <taxon>Pseudomonadati</taxon>
        <taxon>Pseudomonadota</taxon>
        <taxon>Gammaproteobacteria</taxon>
        <taxon>Moraxellales</taxon>
        <taxon>Moraxellaceae</taxon>
        <taxon>Psychrobacter</taxon>
    </lineage>
</organism>
<dbReference type="EMBL" id="BAAAFR010000001">
    <property type="protein sequence ID" value="GAA0315277.1"/>
    <property type="molecule type" value="Genomic_DNA"/>
</dbReference>
<keyword evidence="5" id="KW-0560">Oxidoreductase</keyword>
<reference evidence="6 7" key="1">
    <citation type="journal article" date="2019" name="Int. J. Syst. Evol. Microbiol.">
        <title>The Global Catalogue of Microorganisms (GCM) 10K type strain sequencing project: providing services to taxonomists for standard genome sequencing and annotation.</title>
        <authorList>
            <consortium name="The Broad Institute Genomics Platform"/>
            <consortium name="The Broad Institute Genome Sequencing Center for Infectious Disease"/>
            <person name="Wu L."/>
            <person name="Ma J."/>
        </authorList>
    </citation>
    <scope>NUCLEOTIDE SEQUENCE [LARGE SCALE GENOMIC DNA]</scope>
    <source>
        <strain evidence="6 7">JCM 16343</strain>
    </source>
</reference>
<accession>A0ABN0VRW6</accession>
<protein>
    <submittedName>
        <fullName evidence="6">Aromatic-ring-hydroxylating dioxygenase subunit beta</fullName>
    </submittedName>
</protein>
<evidence type="ECO:0000256" key="2">
    <source>
        <dbReference type="ARBA" id="ARBA00009570"/>
    </source>
</evidence>
<dbReference type="InterPro" id="IPR000391">
    <property type="entry name" value="Rng_hydr_dOase-bsu"/>
</dbReference>
<sequence>MNNELYVSVSAFIDYENSLLDAKNYDAWLPLWQDDGMYVVPIDTSDDDYGSRLNYAYDDADMRRMRVARLLSGESVSVESNGGTIRLTSRLRVNQVEDVIEARCALLINESRLGVMKQYVANVEYQLIPSGDSFAIAQKVVKLINAEDYLRTISYIL</sequence>
<name>A0ABN0VRW6_9GAMM</name>
<keyword evidence="4 6" id="KW-0223">Dioxygenase</keyword>
<gene>
    <name evidence="6" type="ORF">GCM10009129_10670</name>
</gene>
<evidence type="ECO:0000313" key="6">
    <source>
        <dbReference type="EMBL" id="GAA0315277.1"/>
    </source>
</evidence>
<comment type="similarity">
    <text evidence="2">Belongs to the bacterial ring-hydroxylating dioxygenase beta subunit family.</text>
</comment>